<dbReference type="InterPro" id="IPR023827">
    <property type="entry name" value="Peptidase_S8_Asp-AS"/>
</dbReference>
<evidence type="ECO:0000313" key="16">
    <source>
        <dbReference type="Proteomes" id="UP001596154"/>
    </source>
</evidence>
<gene>
    <name evidence="15" type="primary">mycP</name>
    <name evidence="15" type="ORF">ACFPZJ_36995</name>
</gene>
<dbReference type="PROSITE" id="PS51892">
    <property type="entry name" value="SUBTILASE"/>
    <property type="match status" value="1"/>
</dbReference>
<dbReference type="RefSeq" id="WP_381031071.1">
    <property type="nucleotide sequence ID" value="NZ_JBHSNY010000018.1"/>
</dbReference>
<comment type="subcellular location">
    <subcellularLocation>
        <location evidence="1">Cell membrane</location>
        <topology evidence="1">Single-pass membrane protein</topology>
    </subcellularLocation>
</comment>
<keyword evidence="8 12" id="KW-1133">Transmembrane helix</keyword>
<name>A0ABW0V2S4_9ACTN</name>
<feature type="transmembrane region" description="Helical" evidence="12">
    <location>
        <begin position="360"/>
        <end position="380"/>
    </location>
</feature>
<evidence type="ECO:0000256" key="2">
    <source>
        <dbReference type="ARBA" id="ARBA00011073"/>
    </source>
</evidence>
<evidence type="ECO:0000256" key="5">
    <source>
        <dbReference type="ARBA" id="ARBA00022692"/>
    </source>
</evidence>
<keyword evidence="6 10" id="KW-0378">Hydrolase</keyword>
<dbReference type="GO" id="GO:0006508">
    <property type="term" value="P:proteolysis"/>
    <property type="evidence" value="ECO:0007669"/>
    <property type="project" value="UniProtKB-KW"/>
</dbReference>
<evidence type="ECO:0000259" key="14">
    <source>
        <dbReference type="Pfam" id="PF00082"/>
    </source>
</evidence>
<evidence type="ECO:0000256" key="11">
    <source>
        <dbReference type="SAM" id="MobiDB-lite"/>
    </source>
</evidence>
<comment type="caution">
    <text evidence="15">The sequence shown here is derived from an EMBL/GenBank/DDBJ whole genome shotgun (WGS) entry which is preliminary data.</text>
</comment>
<organism evidence="15 16">
    <name type="scientific">Streptomyces bullii</name>
    <dbReference type="NCBI Taxonomy" id="349910"/>
    <lineage>
        <taxon>Bacteria</taxon>
        <taxon>Bacillati</taxon>
        <taxon>Actinomycetota</taxon>
        <taxon>Actinomycetes</taxon>
        <taxon>Kitasatosporales</taxon>
        <taxon>Streptomycetaceae</taxon>
        <taxon>Streptomyces</taxon>
    </lineage>
</organism>
<dbReference type="SUPFAM" id="SSF52743">
    <property type="entry name" value="Subtilisin-like"/>
    <property type="match status" value="1"/>
</dbReference>
<keyword evidence="3" id="KW-1003">Cell membrane</keyword>
<evidence type="ECO:0000313" key="15">
    <source>
        <dbReference type="EMBL" id="MFC5639239.1"/>
    </source>
</evidence>
<evidence type="ECO:0000256" key="4">
    <source>
        <dbReference type="ARBA" id="ARBA00022670"/>
    </source>
</evidence>
<dbReference type="InterPro" id="IPR015500">
    <property type="entry name" value="Peptidase_S8_subtilisin-rel"/>
</dbReference>
<dbReference type="PANTHER" id="PTHR43806">
    <property type="entry name" value="PEPTIDASE S8"/>
    <property type="match status" value="1"/>
</dbReference>
<evidence type="ECO:0000256" key="3">
    <source>
        <dbReference type="ARBA" id="ARBA00022475"/>
    </source>
</evidence>
<accession>A0ABW0V2S4</accession>
<feature type="chain" id="PRO_5047186116" evidence="13">
    <location>
        <begin position="30"/>
        <end position="446"/>
    </location>
</feature>
<feature type="active site" description="Charge relay system" evidence="10">
    <location>
        <position position="255"/>
    </location>
</feature>
<reference evidence="16" key="1">
    <citation type="journal article" date="2019" name="Int. J. Syst. Evol. Microbiol.">
        <title>The Global Catalogue of Microorganisms (GCM) 10K type strain sequencing project: providing services to taxonomists for standard genome sequencing and annotation.</title>
        <authorList>
            <consortium name="The Broad Institute Genomics Platform"/>
            <consortium name="The Broad Institute Genome Sequencing Center for Infectious Disease"/>
            <person name="Wu L."/>
            <person name="Ma J."/>
        </authorList>
    </citation>
    <scope>NUCLEOTIDE SEQUENCE [LARGE SCALE GENOMIC DNA]</scope>
    <source>
        <strain evidence="16">CGMCC 4.7248</strain>
    </source>
</reference>
<keyword evidence="4 10" id="KW-0645">Protease</keyword>
<dbReference type="PROSITE" id="PS00136">
    <property type="entry name" value="SUBTILASE_ASP"/>
    <property type="match status" value="1"/>
</dbReference>
<feature type="active site" description="Charge relay system" evidence="10">
    <location>
        <position position="62"/>
    </location>
</feature>
<keyword evidence="5 12" id="KW-0812">Transmembrane</keyword>
<keyword evidence="7 10" id="KW-0720">Serine protease</keyword>
<dbReference type="NCBIfam" id="TIGR03921">
    <property type="entry name" value="T7SS_mycosin"/>
    <property type="match status" value="1"/>
</dbReference>
<keyword evidence="13" id="KW-0732">Signal</keyword>
<comment type="similarity">
    <text evidence="2 10">Belongs to the peptidase S8 family.</text>
</comment>
<dbReference type="InterPro" id="IPR050131">
    <property type="entry name" value="Peptidase_S8_subtilisin-like"/>
</dbReference>
<feature type="signal peptide" evidence="13">
    <location>
        <begin position="1"/>
        <end position="29"/>
    </location>
</feature>
<keyword evidence="16" id="KW-1185">Reference proteome</keyword>
<sequence>MGFKRAWSATGVVALTGALLLTSAPTASADYIRDRQWVIDVINFEKVWAESQGEGVTVAVVDSGVDGSHPDLTGQVLKGKDVTGSGDAQMDTDGHGTGMASLIAGHGHGANNAAGVMGLAPKVKILPVKAAVADDYDDDQWAKGIRYAVDQGADVINLSFTDPLASPGSEGAKAIEYAQQHDVVVVAGTGNDGIEHLPYPAKLPGVVAVGAVDESLKIWENSNYGRGVTVVAPGVKIVGADPSRSNKYAEADGTSDATAYVSATAALVRAKYPDLTAGQVINRLIKSATFLDREVKEVPDEEYGYGLIRPYSALTMDIPKGPKQGPLAQAAPSTSTTSGAASDGNSTSQAKKKKSSSGNIFFVAGIAAVVVVVGIAIAVIRSRRNGGSGGPGSGGGTPPAGTGYPPQPSGYQQYAQTPPSHGYPTPPEQDPQYPNPYAPQPPHQGQ</sequence>
<dbReference type="EMBL" id="JBHSNY010000018">
    <property type="protein sequence ID" value="MFC5639239.1"/>
    <property type="molecule type" value="Genomic_DNA"/>
</dbReference>
<feature type="compositionally biased region" description="Gly residues" evidence="11">
    <location>
        <begin position="386"/>
        <end position="398"/>
    </location>
</feature>
<keyword evidence="9 12" id="KW-0472">Membrane</keyword>
<evidence type="ECO:0000256" key="9">
    <source>
        <dbReference type="ARBA" id="ARBA00023136"/>
    </source>
</evidence>
<evidence type="ECO:0000256" key="1">
    <source>
        <dbReference type="ARBA" id="ARBA00004162"/>
    </source>
</evidence>
<feature type="active site" description="Charge relay system" evidence="10">
    <location>
        <position position="95"/>
    </location>
</feature>
<evidence type="ECO:0000256" key="13">
    <source>
        <dbReference type="SAM" id="SignalP"/>
    </source>
</evidence>
<dbReference type="InterPro" id="IPR036852">
    <property type="entry name" value="Peptidase_S8/S53_dom_sf"/>
</dbReference>
<evidence type="ECO:0000256" key="7">
    <source>
        <dbReference type="ARBA" id="ARBA00022825"/>
    </source>
</evidence>
<dbReference type="InterPro" id="IPR023834">
    <property type="entry name" value="T7SS_pept_S8A_mycosin"/>
</dbReference>
<dbReference type="GO" id="GO:0008233">
    <property type="term" value="F:peptidase activity"/>
    <property type="evidence" value="ECO:0007669"/>
    <property type="project" value="UniProtKB-KW"/>
</dbReference>
<feature type="compositionally biased region" description="Pro residues" evidence="11">
    <location>
        <begin position="424"/>
        <end position="446"/>
    </location>
</feature>
<protein>
    <submittedName>
        <fullName evidence="15">Type VII secretion-associated serine protease mycosin</fullName>
    </submittedName>
</protein>
<evidence type="ECO:0000256" key="12">
    <source>
        <dbReference type="SAM" id="Phobius"/>
    </source>
</evidence>
<evidence type="ECO:0000256" key="8">
    <source>
        <dbReference type="ARBA" id="ARBA00022989"/>
    </source>
</evidence>
<feature type="region of interest" description="Disordered" evidence="11">
    <location>
        <begin position="383"/>
        <end position="446"/>
    </location>
</feature>
<dbReference type="PRINTS" id="PR00723">
    <property type="entry name" value="SUBTILISIN"/>
</dbReference>
<dbReference type="Gene3D" id="3.40.50.200">
    <property type="entry name" value="Peptidase S8/S53 domain"/>
    <property type="match status" value="1"/>
</dbReference>
<dbReference type="Proteomes" id="UP001596154">
    <property type="component" value="Unassembled WGS sequence"/>
</dbReference>
<proteinExistence type="inferred from homology"/>
<feature type="compositionally biased region" description="Polar residues" evidence="11">
    <location>
        <begin position="410"/>
        <end position="419"/>
    </location>
</feature>
<evidence type="ECO:0000256" key="10">
    <source>
        <dbReference type="PROSITE-ProRule" id="PRU01240"/>
    </source>
</evidence>
<dbReference type="Pfam" id="PF00082">
    <property type="entry name" value="Peptidase_S8"/>
    <property type="match status" value="1"/>
</dbReference>
<feature type="region of interest" description="Disordered" evidence="11">
    <location>
        <begin position="319"/>
        <end position="354"/>
    </location>
</feature>
<feature type="compositionally biased region" description="Low complexity" evidence="11">
    <location>
        <begin position="330"/>
        <end position="348"/>
    </location>
</feature>
<evidence type="ECO:0000256" key="6">
    <source>
        <dbReference type="ARBA" id="ARBA00022801"/>
    </source>
</evidence>
<dbReference type="PANTHER" id="PTHR43806:SF11">
    <property type="entry name" value="CEREVISIN-RELATED"/>
    <property type="match status" value="1"/>
</dbReference>
<dbReference type="InterPro" id="IPR000209">
    <property type="entry name" value="Peptidase_S8/S53_dom"/>
</dbReference>
<feature type="domain" description="Peptidase S8/S53" evidence="14">
    <location>
        <begin position="53"/>
        <end position="306"/>
    </location>
</feature>